<accession>A0ABR8AE78</accession>
<organism evidence="1 2">
    <name type="scientific">Calothrix parietina FACHB-288</name>
    <dbReference type="NCBI Taxonomy" id="2692896"/>
    <lineage>
        <taxon>Bacteria</taxon>
        <taxon>Bacillati</taxon>
        <taxon>Cyanobacteriota</taxon>
        <taxon>Cyanophyceae</taxon>
        <taxon>Nostocales</taxon>
        <taxon>Calotrichaceae</taxon>
        <taxon>Calothrix</taxon>
    </lineage>
</organism>
<dbReference type="Proteomes" id="UP000658514">
    <property type="component" value="Unassembled WGS sequence"/>
</dbReference>
<evidence type="ECO:0000313" key="2">
    <source>
        <dbReference type="Proteomes" id="UP000658514"/>
    </source>
</evidence>
<evidence type="ECO:0000313" key="1">
    <source>
        <dbReference type="EMBL" id="MBD2198256.1"/>
    </source>
</evidence>
<keyword evidence="2" id="KW-1185">Reference proteome</keyword>
<name>A0ABR8AE78_9CYAN</name>
<protein>
    <submittedName>
        <fullName evidence="1">Uncharacterized protein</fullName>
    </submittedName>
</protein>
<comment type="caution">
    <text evidence="1">The sequence shown here is derived from an EMBL/GenBank/DDBJ whole genome shotgun (WGS) entry which is preliminary data.</text>
</comment>
<reference evidence="1 2" key="1">
    <citation type="journal article" date="2020" name="ISME J.">
        <title>Comparative genomics reveals insights into cyanobacterial evolution and habitat adaptation.</title>
        <authorList>
            <person name="Chen M.Y."/>
            <person name="Teng W.K."/>
            <person name="Zhao L."/>
            <person name="Hu C.X."/>
            <person name="Zhou Y.K."/>
            <person name="Han B.P."/>
            <person name="Song L.R."/>
            <person name="Shu W.S."/>
        </authorList>
    </citation>
    <scope>NUCLEOTIDE SEQUENCE [LARGE SCALE GENOMIC DNA]</scope>
    <source>
        <strain evidence="1 2">FACHB-288</strain>
    </source>
</reference>
<proteinExistence type="predicted"/>
<dbReference type="EMBL" id="JACJQH010000039">
    <property type="protein sequence ID" value="MBD2198256.1"/>
    <property type="molecule type" value="Genomic_DNA"/>
</dbReference>
<gene>
    <name evidence="1" type="ORF">H6G24_22580</name>
</gene>
<sequence>MKFSVKSIFPISTSLGATNCRSSRESALLGVEYFFMGNGGYKYEQFTDGNYDLRDISIDGLSAKPQLDIRSGRYRRKSHTVPI</sequence>